<keyword evidence="1" id="KW-0812">Transmembrane</keyword>
<sequence>MFPPEYLPLESHGMSVFTALTFFFIGVGSVFMYNLFRRELKRINNKIEAHSKATTEKIKDTNEKVDLLFTKIDNSNSDIAKIMADIATTAEAVKWIKQFLWTGKK</sequence>
<protein>
    <submittedName>
        <fullName evidence="2">Uncharacterized protein</fullName>
    </submittedName>
</protein>
<dbReference type="AlphaFoldDB" id="A0A6M3LXD9"/>
<feature type="transmembrane region" description="Helical" evidence="1">
    <location>
        <begin position="12"/>
        <end position="36"/>
    </location>
</feature>
<evidence type="ECO:0000313" key="2">
    <source>
        <dbReference type="EMBL" id="QJA98222.1"/>
    </source>
</evidence>
<name>A0A6M3LXD9_9ZZZZ</name>
<proteinExistence type="predicted"/>
<keyword evidence="1" id="KW-0472">Membrane</keyword>
<gene>
    <name evidence="2" type="ORF">MM171A02098_0002</name>
</gene>
<reference evidence="2" key="1">
    <citation type="submission" date="2020-03" db="EMBL/GenBank/DDBJ databases">
        <title>The deep terrestrial virosphere.</title>
        <authorList>
            <person name="Holmfeldt K."/>
            <person name="Nilsson E."/>
            <person name="Simone D."/>
            <person name="Lopez-Fernandez M."/>
            <person name="Wu X."/>
            <person name="de Brujin I."/>
            <person name="Lundin D."/>
            <person name="Andersson A."/>
            <person name="Bertilsson S."/>
            <person name="Dopson M."/>
        </authorList>
    </citation>
    <scope>NUCLEOTIDE SEQUENCE</scope>
    <source>
        <strain evidence="2">MM171A02098</strain>
    </source>
</reference>
<dbReference type="EMBL" id="MT143563">
    <property type="protein sequence ID" value="QJA98222.1"/>
    <property type="molecule type" value="Genomic_DNA"/>
</dbReference>
<keyword evidence="1" id="KW-1133">Transmembrane helix</keyword>
<organism evidence="2">
    <name type="scientific">viral metagenome</name>
    <dbReference type="NCBI Taxonomy" id="1070528"/>
    <lineage>
        <taxon>unclassified sequences</taxon>
        <taxon>metagenomes</taxon>
        <taxon>organismal metagenomes</taxon>
    </lineage>
</organism>
<accession>A0A6M3LXD9</accession>
<evidence type="ECO:0000256" key="1">
    <source>
        <dbReference type="SAM" id="Phobius"/>
    </source>
</evidence>